<sequence>MGSWKPSDFRGRTFSVGDLVELRDEAENGFQIAYRVCCVDDDGALQLDNLSTNERLTVPAEDVHTSVFTARTAVSGGEV</sequence>
<evidence type="ECO:0000313" key="2">
    <source>
        <dbReference type="Proteomes" id="UP000037594"/>
    </source>
</evidence>
<protein>
    <submittedName>
        <fullName evidence="1">Uncharacterized protein</fullName>
    </submittedName>
</protein>
<name>A0A0J8WYU8_9MYCO</name>
<dbReference type="OrthoDB" id="4640026at2"/>
<accession>A0A0J8WYU8</accession>
<dbReference type="AlphaFoldDB" id="A0A0J8WYU8"/>
<dbReference type="RefSeq" id="WP_048895783.1">
    <property type="nucleotide sequence ID" value="NZ_LFOD01000008.1"/>
</dbReference>
<dbReference type="EMBL" id="LFOD01000008">
    <property type="protein sequence ID" value="KMV18334.1"/>
    <property type="molecule type" value="Genomic_DNA"/>
</dbReference>
<dbReference type="PATRIC" id="fig|451644.5.peg.2475"/>
<proteinExistence type="predicted"/>
<gene>
    <name evidence="1" type="ORF">ACT17_11960</name>
</gene>
<dbReference type="Proteomes" id="UP000037594">
    <property type="component" value="Unassembled WGS sequence"/>
</dbReference>
<evidence type="ECO:0000313" key="1">
    <source>
        <dbReference type="EMBL" id="KMV18334.1"/>
    </source>
</evidence>
<comment type="caution">
    <text evidence="1">The sequence shown here is derived from an EMBL/GenBank/DDBJ whole genome shotgun (WGS) entry which is preliminary data.</text>
</comment>
<reference evidence="1 2" key="1">
    <citation type="submission" date="2015-06" db="EMBL/GenBank/DDBJ databases">
        <title>Genome sequence of Mycobacterium conceptionense strain MLE.</title>
        <authorList>
            <person name="Greninger A.L."/>
            <person name="Cunningham G."/>
            <person name="Chiu C.Y."/>
            <person name="Miller S."/>
        </authorList>
    </citation>
    <scope>NUCLEOTIDE SEQUENCE [LARGE SCALE GENOMIC DNA]</scope>
    <source>
        <strain evidence="1 2">MLE</strain>
    </source>
</reference>
<organism evidence="1 2">
    <name type="scientific">Mycolicibacterium conceptionense</name>
    <dbReference type="NCBI Taxonomy" id="451644"/>
    <lineage>
        <taxon>Bacteria</taxon>
        <taxon>Bacillati</taxon>
        <taxon>Actinomycetota</taxon>
        <taxon>Actinomycetes</taxon>
        <taxon>Mycobacteriales</taxon>
        <taxon>Mycobacteriaceae</taxon>
        <taxon>Mycolicibacterium</taxon>
    </lineage>
</organism>